<dbReference type="Pfam" id="PF00665">
    <property type="entry name" value="rve"/>
    <property type="match status" value="1"/>
</dbReference>
<dbReference type="InterPro" id="IPR036397">
    <property type="entry name" value="RNaseH_sf"/>
</dbReference>
<keyword evidence="8" id="KW-0239">DNA-directed DNA polymerase</keyword>
<gene>
    <name evidence="13" type="ORF">Tco_1125308</name>
</gene>
<dbReference type="Pfam" id="PF07727">
    <property type="entry name" value="RVT_2"/>
    <property type="match status" value="1"/>
</dbReference>
<protein>
    <submittedName>
        <fullName evidence="13">Retrovirus-related pol polyprotein from transposon TNT 1-94</fullName>
    </submittedName>
</protein>
<dbReference type="InterPro" id="IPR013103">
    <property type="entry name" value="RVT_2"/>
</dbReference>
<dbReference type="PROSITE" id="PS50994">
    <property type="entry name" value="INTEGRASE"/>
    <property type="match status" value="1"/>
</dbReference>
<evidence type="ECO:0000256" key="6">
    <source>
        <dbReference type="ARBA" id="ARBA00022908"/>
    </source>
</evidence>
<keyword evidence="3" id="KW-0255">Endonuclease</keyword>
<evidence type="ECO:0000259" key="12">
    <source>
        <dbReference type="PROSITE" id="PS50994"/>
    </source>
</evidence>
<sequence length="592" mass="67074">MRVASVNGKKYILVIVDDYSRFTWVKCLRSKDEAPDFIIKFLKMIQVRLKVPVRRLRIDNGTEFVNQTLCEYYEKVSISHETSVARSLHQNGVVERRNRTLIEAAHTMLIYAKAPLFLWAEAVATACYTQSRSIVRLRHGKTLYELLHDKLIDLSFFHVFGTLCYPTNDSENLEFDELTAMAFEHSSSGHDLLFQPLFDELLTPPPSVDCPAPEVIAPIAEVVAPEPAVSTGSPSSTTVDQDAPSPSNSQTTPETQSPIIPNDVEEDNHDLDVAHMNNDPFFGIPIPENDSEASSSSDVIPTVVQTAAPNSEHVTKWTKDHPLDNIIVEPKTYKDALTQSCWIEAMQEELNEFERLEVWELVPRPDKVMVITLKWIYKVKLDELGGILKNKARLVARGYRQEEGIDFEESFALVARLDAIRIFLAYVAHMNMVVYQMDVKTTFLNDILREEVYVSQPDGFVDQDNLNHVYKLKKALYGLKQAPRAWYDLLLKFLLSQEFSKGTVDPTLFIRRQGKDLLLYPKDSSIALTAYADADHAGCQDTRLSTSGSMQLLGDRFVSWSSKRQKSAAISNTEAEYIAMSGCYAQILWMRS</sequence>
<keyword evidence="2" id="KW-0479">Metal-binding</keyword>
<keyword evidence="8" id="KW-0808">Transferase</keyword>
<reference evidence="13" key="2">
    <citation type="submission" date="2022-01" db="EMBL/GenBank/DDBJ databases">
        <authorList>
            <person name="Yamashiro T."/>
            <person name="Shiraishi A."/>
            <person name="Satake H."/>
            <person name="Nakayama K."/>
        </authorList>
    </citation>
    <scope>NUCLEOTIDE SEQUENCE</scope>
</reference>
<keyword evidence="1" id="KW-0540">Nuclease</keyword>
<evidence type="ECO:0000313" key="14">
    <source>
        <dbReference type="Proteomes" id="UP001151760"/>
    </source>
</evidence>
<feature type="compositionally biased region" description="Polar residues" evidence="11">
    <location>
        <begin position="230"/>
        <end position="259"/>
    </location>
</feature>
<evidence type="ECO:0000256" key="4">
    <source>
        <dbReference type="ARBA" id="ARBA00022801"/>
    </source>
</evidence>
<evidence type="ECO:0000256" key="11">
    <source>
        <dbReference type="SAM" id="MobiDB-lite"/>
    </source>
</evidence>
<evidence type="ECO:0000256" key="8">
    <source>
        <dbReference type="ARBA" id="ARBA00022932"/>
    </source>
</evidence>
<feature type="region of interest" description="Disordered" evidence="11">
    <location>
        <begin position="226"/>
        <end position="265"/>
    </location>
</feature>
<evidence type="ECO:0000256" key="10">
    <source>
        <dbReference type="ARBA" id="ARBA00023268"/>
    </source>
</evidence>
<keyword evidence="9" id="KW-0233">DNA recombination</keyword>
<dbReference type="InterPro" id="IPR001584">
    <property type="entry name" value="Integrase_cat-core"/>
</dbReference>
<keyword evidence="10" id="KW-0511">Multifunctional enzyme</keyword>
<accession>A0ABQ5JBN3</accession>
<dbReference type="PANTHER" id="PTHR42648">
    <property type="entry name" value="TRANSPOSASE, PUTATIVE-RELATED"/>
    <property type="match status" value="1"/>
</dbReference>
<evidence type="ECO:0000256" key="1">
    <source>
        <dbReference type="ARBA" id="ARBA00022722"/>
    </source>
</evidence>
<dbReference type="Proteomes" id="UP001151760">
    <property type="component" value="Unassembled WGS sequence"/>
</dbReference>
<keyword evidence="4" id="KW-0378">Hydrolase</keyword>
<proteinExistence type="predicted"/>
<keyword evidence="8" id="KW-0548">Nucleotidyltransferase</keyword>
<dbReference type="SUPFAM" id="SSF53098">
    <property type="entry name" value="Ribonuclease H-like"/>
    <property type="match status" value="1"/>
</dbReference>
<organism evidence="13 14">
    <name type="scientific">Tanacetum coccineum</name>
    <dbReference type="NCBI Taxonomy" id="301880"/>
    <lineage>
        <taxon>Eukaryota</taxon>
        <taxon>Viridiplantae</taxon>
        <taxon>Streptophyta</taxon>
        <taxon>Embryophyta</taxon>
        <taxon>Tracheophyta</taxon>
        <taxon>Spermatophyta</taxon>
        <taxon>Magnoliopsida</taxon>
        <taxon>eudicotyledons</taxon>
        <taxon>Gunneridae</taxon>
        <taxon>Pentapetalae</taxon>
        <taxon>asterids</taxon>
        <taxon>campanulids</taxon>
        <taxon>Asterales</taxon>
        <taxon>Asteraceae</taxon>
        <taxon>Asteroideae</taxon>
        <taxon>Anthemideae</taxon>
        <taxon>Anthemidinae</taxon>
        <taxon>Tanacetum</taxon>
    </lineage>
</organism>
<name>A0ABQ5JBN3_9ASTR</name>
<keyword evidence="14" id="KW-1185">Reference proteome</keyword>
<dbReference type="EMBL" id="BQNB010021676">
    <property type="protein sequence ID" value="GJU08878.1"/>
    <property type="molecule type" value="Genomic_DNA"/>
</dbReference>
<keyword evidence="6" id="KW-0229">DNA integration</keyword>
<dbReference type="InterPro" id="IPR039537">
    <property type="entry name" value="Retrotran_Ty1/copia-like"/>
</dbReference>
<dbReference type="InterPro" id="IPR012337">
    <property type="entry name" value="RNaseH-like_sf"/>
</dbReference>
<evidence type="ECO:0000256" key="2">
    <source>
        <dbReference type="ARBA" id="ARBA00022723"/>
    </source>
</evidence>
<feature type="domain" description="Integrase catalytic" evidence="12">
    <location>
        <begin position="1"/>
        <end position="151"/>
    </location>
</feature>
<dbReference type="Gene3D" id="3.30.420.10">
    <property type="entry name" value="Ribonuclease H-like superfamily/Ribonuclease H"/>
    <property type="match status" value="1"/>
</dbReference>
<keyword evidence="5" id="KW-0460">Magnesium</keyword>
<reference evidence="13" key="1">
    <citation type="journal article" date="2022" name="Int. J. Mol. Sci.">
        <title>Draft Genome of Tanacetum Coccineum: Genomic Comparison of Closely Related Tanacetum-Family Plants.</title>
        <authorList>
            <person name="Yamashiro T."/>
            <person name="Shiraishi A."/>
            <person name="Nakayama K."/>
            <person name="Satake H."/>
        </authorList>
    </citation>
    <scope>NUCLEOTIDE SEQUENCE</scope>
</reference>
<dbReference type="PANTHER" id="PTHR42648:SF11">
    <property type="entry name" value="TRANSPOSON TY4-P GAG-POL POLYPROTEIN"/>
    <property type="match status" value="1"/>
</dbReference>
<evidence type="ECO:0000256" key="7">
    <source>
        <dbReference type="ARBA" id="ARBA00022918"/>
    </source>
</evidence>
<evidence type="ECO:0000256" key="3">
    <source>
        <dbReference type="ARBA" id="ARBA00022759"/>
    </source>
</evidence>
<keyword evidence="7" id="KW-0695">RNA-directed DNA polymerase</keyword>
<dbReference type="CDD" id="cd09272">
    <property type="entry name" value="RNase_HI_RT_Ty1"/>
    <property type="match status" value="1"/>
</dbReference>
<evidence type="ECO:0000313" key="13">
    <source>
        <dbReference type="EMBL" id="GJU08878.1"/>
    </source>
</evidence>
<evidence type="ECO:0000256" key="5">
    <source>
        <dbReference type="ARBA" id="ARBA00022842"/>
    </source>
</evidence>
<evidence type="ECO:0000256" key="9">
    <source>
        <dbReference type="ARBA" id="ARBA00023172"/>
    </source>
</evidence>
<comment type="caution">
    <text evidence="13">The sequence shown here is derived from an EMBL/GenBank/DDBJ whole genome shotgun (WGS) entry which is preliminary data.</text>
</comment>